<dbReference type="InterPro" id="IPR036390">
    <property type="entry name" value="WH_DNA-bd_sf"/>
</dbReference>
<dbReference type="GO" id="GO:0005829">
    <property type="term" value="C:cytosol"/>
    <property type="evidence" value="ECO:0007669"/>
    <property type="project" value="TreeGrafter"/>
</dbReference>
<organism evidence="6 7">
    <name type="scientific">Candidatus Desulfatifera sulfidica</name>
    <dbReference type="NCBI Taxonomy" id="2841691"/>
    <lineage>
        <taxon>Bacteria</taxon>
        <taxon>Pseudomonadati</taxon>
        <taxon>Thermodesulfobacteriota</taxon>
        <taxon>Desulfobulbia</taxon>
        <taxon>Desulfobulbales</taxon>
        <taxon>Desulfobulbaceae</taxon>
        <taxon>Candidatus Desulfatifera</taxon>
    </lineage>
</organism>
<protein>
    <submittedName>
        <fullName evidence="6">Crp/Fnr family transcriptional regulator</fullName>
    </submittedName>
</protein>
<dbReference type="InterPro" id="IPR036388">
    <property type="entry name" value="WH-like_DNA-bd_sf"/>
</dbReference>
<dbReference type="CDD" id="cd00038">
    <property type="entry name" value="CAP_ED"/>
    <property type="match status" value="1"/>
</dbReference>
<name>A0A8J6NAH2_9BACT</name>
<dbReference type="InterPro" id="IPR014710">
    <property type="entry name" value="RmlC-like_jellyroll"/>
</dbReference>
<dbReference type="SUPFAM" id="SSF46785">
    <property type="entry name" value="Winged helix' DNA-binding domain"/>
    <property type="match status" value="1"/>
</dbReference>
<evidence type="ECO:0000313" key="7">
    <source>
        <dbReference type="Proteomes" id="UP000599024"/>
    </source>
</evidence>
<dbReference type="InterPro" id="IPR012318">
    <property type="entry name" value="HTH_CRP"/>
</dbReference>
<dbReference type="PROSITE" id="PS50042">
    <property type="entry name" value="CNMP_BINDING_3"/>
    <property type="match status" value="1"/>
</dbReference>
<dbReference type="InterPro" id="IPR000595">
    <property type="entry name" value="cNMP-bd_dom"/>
</dbReference>
<dbReference type="SUPFAM" id="SSF51206">
    <property type="entry name" value="cAMP-binding domain-like"/>
    <property type="match status" value="1"/>
</dbReference>
<dbReference type="SMART" id="SM00419">
    <property type="entry name" value="HTH_CRP"/>
    <property type="match status" value="1"/>
</dbReference>
<dbReference type="PANTHER" id="PTHR24567">
    <property type="entry name" value="CRP FAMILY TRANSCRIPTIONAL REGULATORY PROTEIN"/>
    <property type="match status" value="1"/>
</dbReference>
<dbReference type="SMART" id="SM00100">
    <property type="entry name" value="cNMP"/>
    <property type="match status" value="1"/>
</dbReference>
<dbReference type="PRINTS" id="PR00034">
    <property type="entry name" value="HTHCRP"/>
</dbReference>
<evidence type="ECO:0000259" key="5">
    <source>
        <dbReference type="PROSITE" id="PS51063"/>
    </source>
</evidence>
<dbReference type="PROSITE" id="PS51063">
    <property type="entry name" value="HTH_CRP_2"/>
    <property type="match status" value="1"/>
</dbReference>
<sequence length="222" mass="24295">MISTAQQVIIGGSVLFGGLPEEHVAAIGGIALERKFGRGEMVFFEGDPGDGFYMVLSGKVKIYKMSLTGKEQILHIFGPGEPFGEVPVFNGQPFPANAETLVASTLLFFPRKKFVALVHQLPTLALNMLAVLSLRLRRFATQIENLSLKEVPERLASYLLYLSEEQGTVGEVTLEISKGQLASLLGTSPETLSRIFARMSEQGLIEVQGRMIRLLDREGLAE</sequence>
<comment type="caution">
    <text evidence="6">The sequence shown here is derived from an EMBL/GenBank/DDBJ whole genome shotgun (WGS) entry which is preliminary data.</text>
</comment>
<keyword evidence="1" id="KW-0805">Transcription regulation</keyword>
<dbReference type="CDD" id="cd00092">
    <property type="entry name" value="HTH_CRP"/>
    <property type="match status" value="1"/>
</dbReference>
<evidence type="ECO:0000256" key="1">
    <source>
        <dbReference type="ARBA" id="ARBA00023015"/>
    </source>
</evidence>
<dbReference type="Proteomes" id="UP000599024">
    <property type="component" value="Unassembled WGS sequence"/>
</dbReference>
<dbReference type="PANTHER" id="PTHR24567:SF74">
    <property type="entry name" value="HTH-TYPE TRANSCRIPTIONAL REGULATOR ARCR"/>
    <property type="match status" value="1"/>
</dbReference>
<dbReference type="GO" id="GO:0003700">
    <property type="term" value="F:DNA-binding transcription factor activity"/>
    <property type="evidence" value="ECO:0007669"/>
    <property type="project" value="TreeGrafter"/>
</dbReference>
<dbReference type="Pfam" id="PF13545">
    <property type="entry name" value="HTH_Crp_2"/>
    <property type="match status" value="1"/>
</dbReference>
<evidence type="ECO:0000259" key="4">
    <source>
        <dbReference type="PROSITE" id="PS50042"/>
    </source>
</evidence>
<evidence type="ECO:0000256" key="2">
    <source>
        <dbReference type="ARBA" id="ARBA00023125"/>
    </source>
</evidence>
<feature type="domain" description="HTH crp-type" evidence="5">
    <location>
        <begin position="149"/>
        <end position="218"/>
    </location>
</feature>
<dbReference type="Pfam" id="PF00027">
    <property type="entry name" value="cNMP_binding"/>
    <property type="match status" value="1"/>
</dbReference>
<feature type="domain" description="Cyclic nucleotide-binding" evidence="4">
    <location>
        <begin position="15"/>
        <end position="118"/>
    </location>
</feature>
<dbReference type="Gene3D" id="2.60.120.10">
    <property type="entry name" value="Jelly Rolls"/>
    <property type="match status" value="1"/>
</dbReference>
<dbReference type="Gene3D" id="1.10.10.10">
    <property type="entry name" value="Winged helix-like DNA-binding domain superfamily/Winged helix DNA-binding domain"/>
    <property type="match status" value="1"/>
</dbReference>
<proteinExistence type="predicted"/>
<dbReference type="GO" id="GO:0003677">
    <property type="term" value="F:DNA binding"/>
    <property type="evidence" value="ECO:0007669"/>
    <property type="project" value="UniProtKB-KW"/>
</dbReference>
<dbReference type="InterPro" id="IPR018490">
    <property type="entry name" value="cNMP-bd_dom_sf"/>
</dbReference>
<reference evidence="6 7" key="1">
    <citation type="submission" date="2020-08" db="EMBL/GenBank/DDBJ databases">
        <title>Bridging the membrane lipid divide: bacteria of the FCB group superphylum have the potential to synthesize archaeal ether lipids.</title>
        <authorList>
            <person name="Villanueva L."/>
            <person name="Von Meijenfeldt F.A.B."/>
            <person name="Westbye A.B."/>
            <person name="Yadav S."/>
            <person name="Hopmans E.C."/>
            <person name="Dutilh B.E."/>
            <person name="Sinninghe Damste J.S."/>
        </authorList>
    </citation>
    <scope>NUCLEOTIDE SEQUENCE [LARGE SCALE GENOMIC DNA]</scope>
    <source>
        <strain evidence="6">NIOZ-UU81</strain>
    </source>
</reference>
<keyword evidence="3" id="KW-0804">Transcription</keyword>
<accession>A0A8J6NAH2</accession>
<evidence type="ECO:0000313" key="6">
    <source>
        <dbReference type="EMBL" id="MBC8209206.1"/>
    </source>
</evidence>
<dbReference type="AlphaFoldDB" id="A0A8J6NAH2"/>
<dbReference type="EMBL" id="JACNLK010000083">
    <property type="protein sequence ID" value="MBC8209206.1"/>
    <property type="molecule type" value="Genomic_DNA"/>
</dbReference>
<gene>
    <name evidence="6" type="ORF">H8E79_08590</name>
</gene>
<evidence type="ECO:0000256" key="3">
    <source>
        <dbReference type="ARBA" id="ARBA00023163"/>
    </source>
</evidence>
<dbReference type="InterPro" id="IPR050397">
    <property type="entry name" value="Env_Response_Regulators"/>
</dbReference>
<keyword evidence="2" id="KW-0238">DNA-binding</keyword>